<proteinExistence type="predicted"/>
<evidence type="ECO:0000313" key="1">
    <source>
        <dbReference type="EMBL" id="AUX36279.1"/>
    </source>
</evidence>
<gene>
    <name evidence="1" type="ORF">SOCE836_084860</name>
</gene>
<evidence type="ECO:0000313" key="2">
    <source>
        <dbReference type="Proteomes" id="UP000295497"/>
    </source>
</evidence>
<accession>A0A4P2R061</accession>
<dbReference type="EMBL" id="CP012672">
    <property type="protein sequence ID" value="AUX36279.1"/>
    <property type="molecule type" value="Genomic_DNA"/>
</dbReference>
<organism evidence="1 2">
    <name type="scientific">Sorangium cellulosum</name>
    <name type="common">Polyangium cellulosum</name>
    <dbReference type="NCBI Taxonomy" id="56"/>
    <lineage>
        <taxon>Bacteria</taxon>
        <taxon>Pseudomonadati</taxon>
        <taxon>Myxococcota</taxon>
        <taxon>Polyangia</taxon>
        <taxon>Polyangiales</taxon>
        <taxon>Polyangiaceae</taxon>
        <taxon>Sorangium</taxon>
    </lineage>
</organism>
<name>A0A4P2R061_SORCE</name>
<dbReference type="AlphaFoldDB" id="A0A4P2R061"/>
<protein>
    <submittedName>
        <fullName evidence="1">Uncharacterized protein</fullName>
    </submittedName>
</protein>
<reference evidence="1 2" key="1">
    <citation type="submission" date="2015-09" db="EMBL/GenBank/DDBJ databases">
        <title>Sorangium comparison.</title>
        <authorList>
            <person name="Zaburannyi N."/>
            <person name="Bunk B."/>
            <person name="Overmann J."/>
            <person name="Mueller R."/>
        </authorList>
    </citation>
    <scope>NUCLEOTIDE SEQUENCE [LARGE SCALE GENOMIC DNA]</scope>
    <source>
        <strain evidence="1 2">So ce836</strain>
    </source>
</reference>
<dbReference type="Proteomes" id="UP000295497">
    <property type="component" value="Chromosome"/>
</dbReference>
<sequence length="160" mass="18286">MSDAIQTVFPMETERAILVWNHVYLPLSYKYDISLMVDDIVKICEDMLLMNHGTRLVHWPSNTFAAVWDIAWEPMVVSVEAQWSRVIGSTESILACRPRISISREDFLAEWKAPLDVVLVALETAGYTPKQIAELHRLKTVVAQLPQYGHLYRNDDASRG</sequence>